<evidence type="ECO:0000313" key="17">
    <source>
        <dbReference type="Proteomes" id="UP000245956"/>
    </source>
</evidence>
<evidence type="ECO:0000256" key="7">
    <source>
        <dbReference type="ARBA" id="ARBA00023002"/>
    </source>
</evidence>
<dbReference type="Pfam" id="PF05222">
    <property type="entry name" value="AlaDh_PNT_N"/>
    <property type="match status" value="1"/>
</dbReference>
<accession>A0A2U3EC67</accession>
<dbReference type="SMART" id="SM01003">
    <property type="entry name" value="AlaDh_PNT_N"/>
    <property type="match status" value="1"/>
</dbReference>
<dbReference type="SUPFAM" id="SSF52283">
    <property type="entry name" value="Formate/glycerate dehydrogenase catalytic domain-like"/>
    <property type="match status" value="1"/>
</dbReference>
<evidence type="ECO:0000256" key="11">
    <source>
        <dbReference type="ARBA" id="ARBA00033228"/>
    </source>
</evidence>
<dbReference type="UniPathway" id="UPA00033">
    <property type="reaction ID" value="UER00034"/>
</dbReference>
<feature type="region of interest" description="Disordered" evidence="13">
    <location>
        <begin position="447"/>
        <end position="488"/>
    </location>
</feature>
<protein>
    <recommendedName>
        <fullName evidence="5">Saccharopine dehydrogenase [NAD(+), L-lysine-forming]</fullName>
        <ecNumber evidence="4">1.5.1.7</ecNumber>
    </recommendedName>
    <alternativeName>
        <fullName evidence="11">Lysine--2-oxoglutarate reductase</fullName>
    </alternativeName>
</protein>
<feature type="compositionally biased region" description="Polar residues" evidence="13">
    <location>
        <begin position="460"/>
        <end position="486"/>
    </location>
</feature>
<sequence length="598" mass="65097">MSGHPAILLRAEQKPLEHRSFSPAVIRSLVEAGYPVSVERSSTDPDYKRIFDDAEYAAAGAKLVPAGGWPTAAPGTLVLGLKEIPEEDFALTNDHISFAHCYKNQGGWEKVLGRFPRGGSVLYDLEFLVDEQGRRVSAFGYHAGFTGAALGVKALSWQLGHKGPGAEKLPSVASFTDGRGYYRNEDELVEQIRGDVAAAEKALGRKPTAFVLGALGRCGKGACDLFLKAGIPEENITRWDLAETKDRDGPYEEIAQHDIFLNAIYLSKPIPPFVNNDLLSKAGRKLAVVVDVSCDTTNPHNPIPIYSINTTFDDPTVPVEVTADQNTGAAPLTVISIDHLPSMLPREASEAFSDGLKESLLQLKDRKTARVWADAETLFNEKVALLPEALRKKEKEQKRLWALDSRSQSRMRLCARIDGQCRRKQNKDEEGAYKRNRKSTLGKLVCSGPASSAMEESMSGHDTSQELSSSMTQPATPCKRQSTEGPASNAWCPDDALWLYERLLYTHGVSIGTLARQMDVGAGSRPTHRQVAVGRLLAAQAPTPGRVGLTVIGSQSAPCSPRGSSSERRIASHLIRLASLVRQCVGDSRRPDAEARSM</sequence>
<keyword evidence="9" id="KW-0457">Lysine biosynthesis</keyword>
<dbReference type="EC" id="1.5.1.7" evidence="4"/>
<evidence type="ECO:0000256" key="9">
    <source>
        <dbReference type="ARBA" id="ARBA00023154"/>
    </source>
</evidence>
<keyword evidence="10" id="KW-1015">Disulfide bond</keyword>
<dbReference type="EMBL" id="LCWV01000006">
    <property type="protein sequence ID" value="PWI72053.1"/>
    <property type="molecule type" value="Genomic_DNA"/>
</dbReference>
<dbReference type="SMART" id="SM01002">
    <property type="entry name" value="AlaDh_PNT_C"/>
    <property type="match status" value="1"/>
</dbReference>
<evidence type="ECO:0000256" key="2">
    <source>
        <dbReference type="ARBA" id="ARBA00005689"/>
    </source>
</evidence>
<dbReference type="InterPro" id="IPR051168">
    <property type="entry name" value="AASS"/>
</dbReference>
<evidence type="ECO:0000256" key="5">
    <source>
        <dbReference type="ARBA" id="ARBA00021221"/>
    </source>
</evidence>
<name>A0A2U3EC67_PURLI</name>
<dbReference type="GO" id="GO:0004754">
    <property type="term" value="F:saccharopine dehydrogenase (NAD+, L-lysine-forming) activity"/>
    <property type="evidence" value="ECO:0007669"/>
    <property type="project" value="UniProtKB-EC"/>
</dbReference>
<evidence type="ECO:0000256" key="12">
    <source>
        <dbReference type="ARBA" id="ARBA00047860"/>
    </source>
</evidence>
<comment type="subunit">
    <text evidence="3">Monomer.</text>
</comment>
<dbReference type="InterPro" id="IPR027281">
    <property type="entry name" value="Lys1"/>
</dbReference>
<keyword evidence="7" id="KW-0560">Oxidoreductase</keyword>
<dbReference type="Proteomes" id="UP000245956">
    <property type="component" value="Unassembled WGS sequence"/>
</dbReference>
<dbReference type="InterPro" id="IPR036291">
    <property type="entry name" value="NAD(P)-bd_dom_sf"/>
</dbReference>
<reference evidence="16 17" key="1">
    <citation type="journal article" date="2016" name="Front. Microbiol.">
        <title>Genome and transcriptome sequences reveal the specific parasitism of the nematophagous Purpureocillium lilacinum 36-1.</title>
        <authorList>
            <person name="Xie J."/>
            <person name="Li S."/>
            <person name="Mo C."/>
            <person name="Xiao X."/>
            <person name="Peng D."/>
            <person name="Wang G."/>
            <person name="Xiao Y."/>
        </authorList>
    </citation>
    <scope>NUCLEOTIDE SEQUENCE [LARGE SCALE GENOMIC DNA]</scope>
    <source>
        <strain evidence="16 17">36-1</strain>
    </source>
</reference>
<dbReference type="FunFam" id="3.40.50.720:FF:000217">
    <property type="entry name" value="Saccharopine dehydrogenase [NAD(+), L-lysine-forming]"/>
    <property type="match status" value="1"/>
</dbReference>
<evidence type="ECO:0000256" key="1">
    <source>
        <dbReference type="ARBA" id="ARBA00004884"/>
    </source>
</evidence>
<evidence type="ECO:0000259" key="15">
    <source>
        <dbReference type="SMART" id="SM01003"/>
    </source>
</evidence>
<dbReference type="AlphaFoldDB" id="A0A2U3EC67"/>
<feature type="domain" description="Alanine dehydrogenase/pyridine nucleotide transhydrogenase N-terminal" evidence="15">
    <location>
        <begin position="8"/>
        <end position="146"/>
    </location>
</feature>
<evidence type="ECO:0000256" key="13">
    <source>
        <dbReference type="SAM" id="MobiDB-lite"/>
    </source>
</evidence>
<evidence type="ECO:0000256" key="10">
    <source>
        <dbReference type="ARBA" id="ARBA00023157"/>
    </source>
</evidence>
<evidence type="ECO:0000256" key="6">
    <source>
        <dbReference type="ARBA" id="ARBA00022605"/>
    </source>
</evidence>
<dbReference type="SUPFAM" id="SSF51735">
    <property type="entry name" value="NAD(P)-binding Rossmann-fold domains"/>
    <property type="match status" value="1"/>
</dbReference>
<comment type="pathway">
    <text evidence="1">Amino-acid biosynthesis; L-lysine biosynthesis via AAA pathway; L-lysine from L-alpha-aminoadipate (fungal route): step 3/3.</text>
</comment>
<evidence type="ECO:0000313" key="16">
    <source>
        <dbReference type="EMBL" id="PWI72053.1"/>
    </source>
</evidence>
<dbReference type="GO" id="GO:0019878">
    <property type="term" value="P:lysine biosynthetic process via aminoadipic acid"/>
    <property type="evidence" value="ECO:0007669"/>
    <property type="project" value="UniProtKB-UniPathway"/>
</dbReference>
<proteinExistence type="inferred from homology"/>
<comment type="caution">
    <text evidence="16">The sequence shown here is derived from an EMBL/GenBank/DDBJ whole genome shotgun (WGS) entry which is preliminary data.</text>
</comment>
<dbReference type="PANTHER" id="PTHR11133">
    <property type="entry name" value="SACCHAROPINE DEHYDROGENASE"/>
    <property type="match status" value="1"/>
</dbReference>
<dbReference type="CDD" id="cd12188">
    <property type="entry name" value="SDH"/>
    <property type="match status" value="1"/>
</dbReference>
<comment type="similarity">
    <text evidence="2">Belongs to the AlaDH/PNT family.</text>
</comment>
<keyword evidence="8" id="KW-0520">NAD</keyword>
<feature type="domain" description="Alanine dehydrogenase/pyridine nucleotide transhydrogenase NAD(H)-binding" evidence="14">
    <location>
        <begin position="188"/>
        <end position="336"/>
    </location>
</feature>
<comment type="catalytic activity">
    <reaction evidence="12">
        <text>L-saccharopine + NAD(+) + H2O = L-lysine + 2-oxoglutarate + NADH + H(+)</text>
        <dbReference type="Rhea" id="RHEA:12440"/>
        <dbReference type="ChEBI" id="CHEBI:15377"/>
        <dbReference type="ChEBI" id="CHEBI:15378"/>
        <dbReference type="ChEBI" id="CHEBI:16810"/>
        <dbReference type="ChEBI" id="CHEBI:32551"/>
        <dbReference type="ChEBI" id="CHEBI:57540"/>
        <dbReference type="ChEBI" id="CHEBI:57945"/>
        <dbReference type="ChEBI" id="CHEBI:57951"/>
        <dbReference type="EC" id="1.5.1.7"/>
    </reaction>
</comment>
<keyword evidence="6" id="KW-0028">Amino-acid biosynthesis</keyword>
<evidence type="ECO:0000259" key="14">
    <source>
        <dbReference type="SMART" id="SM01002"/>
    </source>
</evidence>
<dbReference type="InterPro" id="IPR007886">
    <property type="entry name" value="AlaDH/PNT_N"/>
</dbReference>
<evidence type="ECO:0000256" key="8">
    <source>
        <dbReference type="ARBA" id="ARBA00023027"/>
    </source>
</evidence>
<dbReference type="InterPro" id="IPR007698">
    <property type="entry name" value="AlaDH/PNT_NAD(H)-bd"/>
</dbReference>
<dbReference type="GO" id="GO:0005737">
    <property type="term" value="C:cytoplasm"/>
    <property type="evidence" value="ECO:0007669"/>
    <property type="project" value="TreeGrafter"/>
</dbReference>
<evidence type="ECO:0000256" key="3">
    <source>
        <dbReference type="ARBA" id="ARBA00011245"/>
    </source>
</evidence>
<evidence type="ECO:0000256" key="4">
    <source>
        <dbReference type="ARBA" id="ARBA00012847"/>
    </source>
</evidence>
<gene>
    <name evidence="16" type="ORF">PCL_10676</name>
</gene>
<dbReference type="Gene3D" id="3.40.50.720">
    <property type="entry name" value="NAD(P)-binding Rossmann-like Domain"/>
    <property type="match status" value="2"/>
</dbReference>
<dbReference type="PANTHER" id="PTHR11133:SF23">
    <property type="entry name" value="SACCHAROPINE DEHYDROGENASE [NAD(+), L-LYSINE-FORMING]"/>
    <property type="match status" value="1"/>
</dbReference>
<organism evidence="16 17">
    <name type="scientific">Purpureocillium lilacinum</name>
    <name type="common">Paecilomyces lilacinus</name>
    <dbReference type="NCBI Taxonomy" id="33203"/>
    <lineage>
        <taxon>Eukaryota</taxon>
        <taxon>Fungi</taxon>
        <taxon>Dikarya</taxon>
        <taxon>Ascomycota</taxon>
        <taxon>Pezizomycotina</taxon>
        <taxon>Sordariomycetes</taxon>
        <taxon>Hypocreomycetidae</taxon>
        <taxon>Hypocreales</taxon>
        <taxon>Ophiocordycipitaceae</taxon>
        <taxon>Purpureocillium</taxon>
    </lineage>
</organism>